<feature type="non-terminal residue" evidence="1">
    <location>
        <position position="1"/>
    </location>
</feature>
<proteinExistence type="predicted"/>
<reference evidence="1" key="1">
    <citation type="journal article" date="2015" name="Nature">
        <title>Complex archaea that bridge the gap between prokaryotes and eukaryotes.</title>
        <authorList>
            <person name="Spang A."/>
            <person name="Saw J.H."/>
            <person name="Jorgensen S.L."/>
            <person name="Zaremba-Niedzwiedzka K."/>
            <person name="Martijn J."/>
            <person name="Lind A.E."/>
            <person name="van Eijk R."/>
            <person name="Schleper C."/>
            <person name="Guy L."/>
            <person name="Ettema T.J."/>
        </authorList>
    </citation>
    <scope>NUCLEOTIDE SEQUENCE</scope>
</reference>
<evidence type="ECO:0000313" key="1">
    <source>
        <dbReference type="EMBL" id="KKM17006.1"/>
    </source>
</evidence>
<organism evidence="1">
    <name type="scientific">marine sediment metagenome</name>
    <dbReference type="NCBI Taxonomy" id="412755"/>
    <lineage>
        <taxon>unclassified sequences</taxon>
        <taxon>metagenomes</taxon>
        <taxon>ecological metagenomes</taxon>
    </lineage>
</organism>
<dbReference type="AlphaFoldDB" id="A0A0F9HNZ2"/>
<comment type="caution">
    <text evidence="1">The sequence shown here is derived from an EMBL/GenBank/DDBJ whole genome shotgun (WGS) entry which is preliminary data.</text>
</comment>
<protein>
    <submittedName>
        <fullName evidence="1">Uncharacterized protein</fullName>
    </submittedName>
</protein>
<sequence length="156" mass="18508">PWLPSCEFNLVYSILATKDEEKCNILYSRAAYGRDKEWMSEIEDEEYFIPCIHSIRKNEIRYMYSSKDNGFLNIPKVIISENGKIHDVVIDMKGKLAFTSGCFAIPISSKKEGEGIREALMSEKFDRLVQATKWSSFRIEYQMFKYFRYDFWKDFI</sequence>
<dbReference type="EMBL" id="LAZR01014546">
    <property type="protein sequence ID" value="KKM17006.1"/>
    <property type="molecule type" value="Genomic_DNA"/>
</dbReference>
<gene>
    <name evidence="1" type="ORF">LCGC14_1680070</name>
</gene>
<accession>A0A0F9HNZ2</accession>
<name>A0A0F9HNZ2_9ZZZZ</name>